<reference evidence="1 2" key="1">
    <citation type="submission" date="2017-07" db="EMBL/GenBank/DDBJ databases">
        <authorList>
            <person name="Sun Z.S."/>
            <person name="Albrecht U."/>
            <person name="Echele G."/>
            <person name="Lee C.C."/>
        </authorList>
    </citation>
    <scope>NUCLEOTIDE SEQUENCE [LARGE SCALE GENOMIC DNA]</scope>
    <source>
        <strain evidence="1 2">CGMCC 1.12710</strain>
    </source>
</reference>
<protein>
    <submittedName>
        <fullName evidence="1">Uncharacterized protein</fullName>
    </submittedName>
</protein>
<dbReference type="EMBL" id="FZQA01000001">
    <property type="protein sequence ID" value="SNT67605.1"/>
    <property type="molecule type" value="Genomic_DNA"/>
</dbReference>
<dbReference type="RefSeq" id="WP_143265904.1">
    <property type="nucleotide sequence ID" value="NZ_FZQA01000001.1"/>
</dbReference>
<accession>A0A239PJ09</accession>
<name>A0A239PJ09_9PROT</name>
<dbReference type="AlphaFoldDB" id="A0A239PJ09"/>
<evidence type="ECO:0000313" key="1">
    <source>
        <dbReference type="EMBL" id="SNT67605.1"/>
    </source>
</evidence>
<keyword evidence="2" id="KW-1185">Reference proteome</keyword>
<proteinExistence type="predicted"/>
<sequence length="81" mass="8625">MPQATRAVIRDGVFYANGCGLAAAPAGEYEIVRLSVCEILFSDGAHARAFTLSVDAVAQHLCEGRLRLLDGDKLPALPAKR</sequence>
<dbReference type="Proteomes" id="UP000198346">
    <property type="component" value="Unassembled WGS sequence"/>
</dbReference>
<gene>
    <name evidence="1" type="ORF">SAMN06297382_0095</name>
</gene>
<evidence type="ECO:0000313" key="2">
    <source>
        <dbReference type="Proteomes" id="UP000198346"/>
    </source>
</evidence>
<organism evidence="1 2">
    <name type="scientific">Amphiplicatus metriothermophilus</name>
    <dbReference type="NCBI Taxonomy" id="1519374"/>
    <lineage>
        <taxon>Bacteria</taxon>
        <taxon>Pseudomonadati</taxon>
        <taxon>Pseudomonadota</taxon>
        <taxon>Alphaproteobacteria</taxon>
        <taxon>Parvularculales</taxon>
        <taxon>Parvularculaceae</taxon>
        <taxon>Amphiplicatus</taxon>
    </lineage>
</organism>